<sequence>MCDGQSVSGIDVRVSAIAIIGCNEVATDGRVVIGCEGISCGGCCIIDSGDSHGDGSGVTDSRMRIGGGIGESDLACFSGGEILEGGAGIEGKGAIAIGVGSPFRRRHYDVVSQCAGIVVSVDIRGQDAGGDGESIFRGGDVGV</sequence>
<name>A0A517VXE3_9PLAN</name>
<dbReference type="Proteomes" id="UP000318704">
    <property type="component" value="Chromosome"/>
</dbReference>
<dbReference type="KEGG" id="gaw:V144x_31510"/>
<accession>A0A517VXE3</accession>
<evidence type="ECO:0000313" key="2">
    <source>
        <dbReference type="Proteomes" id="UP000318704"/>
    </source>
</evidence>
<dbReference type="EMBL" id="CP037920">
    <property type="protein sequence ID" value="QDT97671.1"/>
    <property type="molecule type" value="Genomic_DNA"/>
</dbReference>
<reference evidence="1 2" key="1">
    <citation type="submission" date="2019-03" db="EMBL/GenBank/DDBJ databases">
        <title>Deep-cultivation of Planctomycetes and their phenomic and genomic characterization uncovers novel biology.</title>
        <authorList>
            <person name="Wiegand S."/>
            <person name="Jogler M."/>
            <person name="Boedeker C."/>
            <person name="Pinto D."/>
            <person name="Vollmers J."/>
            <person name="Rivas-Marin E."/>
            <person name="Kohn T."/>
            <person name="Peeters S.H."/>
            <person name="Heuer A."/>
            <person name="Rast P."/>
            <person name="Oberbeckmann S."/>
            <person name="Bunk B."/>
            <person name="Jeske O."/>
            <person name="Meyerdierks A."/>
            <person name="Storesund J.E."/>
            <person name="Kallscheuer N."/>
            <person name="Luecker S."/>
            <person name="Lage O.M."/>
            <person name="Pohl T."/>
            <person name="Merkel B.J."/>
            <person name="Hornburger P."/>
            <person name="Mueller R.-W."/>
            <person name="Bruemmer F."/>
            <person name="Labrenz M."/>
            <person name="Spormann A.M."/>
            <person name="Op den Camp H."/>
            <person name="Overmann J."/>
            <person name="Amann R."/>
            <person name="Jetten M.S.M."/>
            <person name="Mascher T."/>
            <person name="Medema M.H."/>
            <person name="Devos D.P."/>
            <person name="Kaster A.-K."/>
            <person name="Ovreas L."/>
            <person name="Rohde M."/>
            <person name="Galperin M.Y."/>
            <person name="Jogler C."/>
        </authorList>
    </citation>
    <scope>NUCLEOTIDE SEQUENCE [LARGE SCALE GENOMIC DNA]</scope>
    <source>
        <strain evidence="1 2">V144</strain>
    </source>
</reference>
<gene>
    <name evidence="1" type="ORF">V144x_31510</name>
</gene>
<protein>
    <submittedName>
        <fullName evidence="1">Uncharacterized protein</fullName>
    </submittedName>
</protein>
<organism evidence="1 2">
    <name type="scientific">Gimesia aquarii</name>
    <dbReference type="NCBI Taxonomy" id="2527964"/>
    <lineage>
        <taxon>Bacteria</taxon>
        <taxon>Pseudomonadati</taxon>
        <taxon>Planctomycetota</taxon>
        <taxon>Planctomycetia</taxon>
        <taxon>Planctomycetales</taxon>
        <taxon>Planctomycetaceae</taxon>
        <taxon>Gimesia</taxon>
    </lineage>
</organism>
<evidence type="ECO:0000313" key="1">
    <source>
        <dbReference type="EMBL" id="QDT97671.1"/>
    </source>
</evidence>
<proteinExistence type="predicted"/>
<dbReference type="AlphaFoldDB" id="A0A517VXE3"/>